<dbReference type="Proteomes" id="UP000006727">
    <property type="component" value="Chromosome 16"/>
</dbReference>
<accession>A0A2K1J6X5</accession>
<dbReference type="Gramene" id="Pp3c16_2770V3.2">
    <property type="protein sequence ID" value="Pp3c16_2770V3.2"/>
    <property type="gene ID" value="Pp3c16_2770"/>
</dbReference>
<sequence>MIDLFLVPERIQSGLNGSREVLFGGEHLRQAALSEWWWIICGQSER</sequence>
<organism evidence="1">
    <name type="scientific">Physcomitrium patens</name>
    <name type="common">Spreading-leaved earth moss</name>
    <name type="synonym">Physcomitrella patens</name>
    <dbReference type="NCBI Taxonomy" id="3218"/>
    <lineage>
        <taxon>Eukaryota</taxon>
        <taxon>Viridiplantae</taxon>
        <taxon>Streptophyta</taxon>
        <taxon>Embryophyta</taxon>
        <taxon>Bryophyta</taxon>
        <taxon>Bryophytina</taxon>
        <taxon>Bryopsida</taxon>
        <taxon>Funariidae</taxon>
        <taxon>Funariales</taxon>
        <taxon>Funariaceae</taxon>
        <taxon>Physcomitrium</taxon>
    </lineage>
</organism>
<reference evidence="1 3" key="2">
    <citation type="journal article" date="2018" name="Plant J.">
        <title>The Physcomitrella patens chromosome-scale assembly reveals moss genome structure and evolution.</title>
        <authorList>
            <person name="Lang D."/>
            <person name="Ullrich K.K."/>
            <person name="Murat F."/>
            <person name="Fuchs J."/>
            <person name="Jenkins J."/>
            <person name="Haas F.B."/>
            <person name="Piednoel M."/>
            <person name="Gundlach H."/>
            <person name="Van Bel M."/>
            <person name="Meyberg R."/>
            <person name="Vives C."/>
            <person name="Morata J."/>
            <person name="Symeonidi A."/>
            <person name="Hiss M."/>
            <person name="Muchero W."/>
            <person name="Kamisugi Y."/>
            <person name="Saleh O."/>
            <person name="Blanc G."/>
            <person name="Decker E.L."/>
            <person name="van Gessel N."/>
            <person name="Grimwood J."/>
            <person name="Hayes R.D."/>
            <person name="Graham S.W."/>
            <person name="Gunter L.E."/>
            <person name="McDaniel S.F."/>
            <person name="Hoernstein S.N.W."/>
            <person name="Larsson A."/>
            <person name="Li F.W."/>
            <person name="Perroud P.F."/>
            <person name="Phillips J."/>
            <person name="Ranjan P."/>
            <person name="Rokshar D.S."/>
            <person name="Rothfels C.J."/>
            <person name="Schneider L."/>
            <person name="Shu S."/>
            <person name="Stevenson D.W."/>
            <person name="Thummler F."/>
            <person name="Tillich M."/>
            <person name="Villarreal Aguilar J.C."/>
            <person name="Widiez T."/>
            <person name="Wong G.K."/>
            <person name="Wymore A."/>
            <person name="Zhang Y."/>
            <person name="Zimmer A.D."/>
            <person name="Quatrano R.S."/>
            <person name="Mayer K.F.X."/>
            <person name="Goodstein D."/>
            <person name="Casacuberta J.M."/>
            <person name="Vandepoele K."/>
            <person name="Reski R."/>
            <person name="Cuming A.C."/>
            <person name="Tuskan G.A."/>
            <person name="Maumus F."/>
            <person name="Salse J."/>
            <person name="Schmutz J."/>
            <person name="Rensing S.A."/>
        </authorList>
    </citation>
    <scope>NUCLEOTIDE SEQUENCE [LARGE SCALE GENOMIC DNA]</scope>
    <source>
        <strain evidence="2 3">cv. Gransden 2004</strain>
    </source>
</reference>
<dbReference type="AlphaFoldDB" id="A0A2K1J6X5"/>
<reference evidence="2" key="3">
    <citation type="submission" date="2020-12" db="UniProtKB">
        <authorList>
            <consortium name="EnsemblPlants"/>
        </authorList>
    </citation>
    <scope>IDENTIFICATION</scope>
</reference>
<evidence type="ECO:0000313" key="3">
    <source>
        <dbReference type="Proteomes" id="UP000006727"/>
    </source>
</evidence>
<dbReference type="Gramene" id="Pp3c16_2770V3.1">
    <property type="protein sequence ID" value="Pp3c16_2770V3.1"/>
    <property type="gene ID" value="Pp3c16_2770"/>
</dbReference>
<evidence type="ECO:0000313" key="2">
    <source>
        <dbReference type="EnsemblPlants" id="Pp3c16_2770V3.1"/>
    </source>
</evidence>
<keyword evidence="3" id="KW-1185">Reference proteome</keyword>
<dbReference type="InParanoid" id="A0A2K1J6X5"/>
<evidence type="ECO:0000313" key="1">
    <source>
        <dbReference type="EMBL" id="PNR37281.1"/>
    </source>
</evidence>
<name>A0A2K1J6X5_PHYPA</name>
<proteinExistence type="predicted"/>
<reference evidence="1 3" key="1">
    <citation type="journal article" date="2008" name="Science">
        <title>The Physcomitrella genome reveals evolutionary insights into the conquest of land by plants.</title>
        <authorList>
            <person name="Rensing S."/>
            <person name="Lang D."/>
            <person name="Zimmer A."/>
            <person name="Terry A."/>
            <person name="Salamov A."/>
            <person name="Shapiro H."/>
            <person name="Nishiyama T."/>
            <person name="Perroud P.-F."/>
            <person name="Lindquist E."/>
            <person name="Kamisugi Y."/>
            <person name="Tanahashi T."/>
            <person name="Sakakibara K."/>
            <person name="Fujita T."/>
            <person name="Oishi K."/>
            <person name="Shin-I T."/>
            <person name="Kuroki Y."/>
            <person name="Toyoda A."/>
            <person name="Suzuki Y."/>
            <person name="Hashimoto A."/>
            <person name="Yamaguchi K."/>
            <person name="Sugano A."/>
            <person name="Kohara Y."/>
            <person name="Fujiyama A."/>
            <person name="Anterola A."/>
            <person name="Aoki S."/>
            <person name="Ashton N."/>
            <person name="Barbazuk W.B."/>
            <person name="Barker E."/>
            <person name="Bennetzen J."/>
            <person name="Bezanilla M."/>
            <person name="Blankenship R."/>
            <person name="Cho S.H."/>
            <person name="Dutcher S."/>
            <person name="Estelle M."/>
            <person name="Fawcett J.A."/>
            <person name="Gundlach H."/>
            <person name="Hanada K."/>
            <person name="Heyl A."/>
            <person name="Hicks K.A."/>
            <person name="Hugh J."/>
            <person name="Lohr M."/>
            <person name="Mayer K."/>
            <person name="Melkozernov A."/>
            <person name="Murata T."/>
            <person name="Nelson D."/>
            <person name="Pils B."/>
            <person name="Prigge M."/>
            <person name="Reiss B."/>
            <person name="Renner T."/>
            <person name="Rombauts S."/>
            <person name="Rushton P."/>
            <person name="Sanderfoot A."/>
            <person name="Schween G."/>
            <person name="Shiu S.-H."/>
            <person name="Stueber K."/>
            <person name="Theodoulou F.L."/>
            <person name="Tu H."/>
            <person name="Van de Peer Y."/>
            <person name="Verrier P.J."/>
            <person name="Waters E."/>
            <person name="Wood A."/>
            <person name="Yang L."/>
            <person name="Cove D."/>
            <person name="Cuming A."/>
            <person name="Hasebe M."/>
            <person name="Lucas S."/>
            <person name="Mishler D.B."/>
            <person name="Reski R."/>
            <person name="Grigoriev I."/>
            <person name="Quatrano R.S."/>
            <person name="Boore J.L."/>
        </authorList>
    </citation>
    <scope>NUCLEOTIDE SEQUENCE [LARGE SCALE GENOMIC DNA]</scope>
    <source>
        <strain evidence="2 3">cv. Gransden 2004</strain>
    </source>
</reference>
<protein>
    <submittedName>
        <fullName evidence="1 2">Uncharacterized protein</fullName>
    </submittedName>
</protein>
<dbReference type="EMBL" id="ABEU02000016">
    <property type="protein sequence ID" value="PNR37281.1"/>
    <property type="molecule type" value="Genomic_DNA"/>
</dbReference>
<gene>
    <name evidence="1" type="ORF">PHYPA_020389</name>
</gene>
<dbReference type="EnsemblPlants" id="Pp3c16_2770V3.2">
    <property type="protein sequence ID" value="Pp3c16_2770V3.2"/>
    <property type="gene ID" value="Pp3c16_2770"/>
</dbReference>
<dbReference type="EnsemblPlants" id="Pp3c16_2770V3.1">
    <property type="protein sequence ID" value="Pp3c16_2770V3.1"/>
    <property type="gene ID" value="Pp3c16_2770"/>
</dbReference>